<dbReference type="Gene3D" id="1.10.10.10">
    <property type="entry name" value="Winged helix-like DNA-binding domain superfamily/Winged helix DNA-binding domain"/>
    <property type="match status" value="1"/>
</dbReference>
<dbReference type="SUPFAM" id="SSF50978">
    <property type="entry name" value="WD40 repeat-like"/>
    <property type="match status" value="1"/>
</dbReference>
<dbReference type="InterPro" id="IPR015943">
    <property type="entry name" value="WD40/YVTN_repeat-like_dom_sf"/>
</dbReference>
<organism evidence="4 5">
    <name type="scientific">Candidatus Chloroploca mongolica</name>
    <dbReference type="NCBI Taxonomy" id="2528176"/>
    <lineage>
        <taxon>Bacteria</taxon>
        <taxon>Bacillati</taxon>
        <taxon>Chloroflexota</taxon>
        <taxon>Chloroflexia</taxon>
        <taxon>Chloroflexales</taxon>
        <taxon>Chloroflexineae</taxon>
        <taxon>Oscillochloridaceae</taxon>
        <taxon>Candidatus Chloroploca</taxon>
    </lineage>
</organism>
<name>A0ABS4DGZ6_9CHLR</name>
<reference evidence="4 5" key="1">
    <citation type="submission" date="2021-03" db="EMBL/GenBank/DDBJ databases">
        <authorList>
            <person name="Grouzdev D.S."/>
        </authorList>
    </citation>
    <scope>NUCLEOTIDE SEQUENCE [LARGE SCALE GENOMIC DNA]</scope>
    <source>
        <strain evidence="4 5">M50-1</strain>
    </source>
</reference>
<dbReference type="InterPro" id="IPR002182">
    <property type="entry name" value="NB-ARC"/>
</dbReference>
<keyword evidence="2" id="KW-0853">WD repeat</keyword>
<dbReference type="Gene3D" id="3.40.50.300">
    <property type="entry name" value="P-loop containing nucleotide triphosphate hydrolases"/>
    <property type="match status" value="1"/>
</dbReference>
<dbReference type="PANTHER" id="PTHR22845">
    <property type="entry name" value="APOPTOTIC PROTEASE-ACTIVATING FACTOR 1"/>
    <property type="match status" value="1"/>
</dbReference>
<evidence type="ECO:0000313" key="5">
    <source>
        <dbReference type="Proteomes" id="UP001193081"/>
    </source>
</evidence>
<dbReference type="PANTHER" id="PTHR22845:SF5">
    <property type="entry name" value="APOPTOTIC PROTEASE-ACTIVATING FACTOR 1"/>
    <property type="match status" value="1"/>
</dbReference>
<protein>
    <recommendedName>
        <fullName evidence="3">NB-ARC domain-containing protein</fullName>
    </recommendedName>
</protein>
<dbReference type="Gene3D" id="2.130.10.10">
    <property type="entry name" value="YVTN repeat-like/Quinoprotein amine dehydrogenase"/>
    <property type="match status" value="1"/>
</dbReference>
<feature type="non-terminal residue" evidence="4">
    <location>
        <position position="667"/>
    </location>
</feature>
<proteinExistence type="predicted"/>
<dbReference type="PROSITE" id="PS50082">
    <property type="entry name" value="WD_REPEATS_2"/>
    <property type="match status" value="1"/>
</dbReference>
<keyword evidence="1" id="KW-0053">Apoptosis</keyword>
<dbReference type="EMBL" id="SIJK02000087">
    <property type="protein sequence ID" value="MBP1468715.1"/>
    <property type="molecule type" value="Genomic_DNA"/>
</dbReference>
<dbReference type="SUPFAM" id="SSF52540">
    <property type="entry name" value="P-loop containing nucleoside triphosphate hydrolases"/>
    <property type="match status" value="1"/>
</dbReference>
<dbReference type="Proteomes" id="UP001193081">
    <property type="component" value="Unassembled WGS sequence"/>
</dbReference>
<feature type="repeat" description="WD" evidence="2">
    <location>
        <begin position="635"/>
        <end position="667"/>
    </location>
</feature>
<dbReference type="InterPro" id="IPR001680">
    <property type="entry name" value="WD40_rpt"/>
</dbReference>
<dbReference type="PRINTS" id="PR00364">
    <property type="entry name" value="DISEASERSIST"/>
</dbReference>
<dbReference type="InterPro" id="IPR027417">
    <property type="entry name" value="P-loop_NTPase"/>
</dbReference>
<dbReference type="InterPro" id="IPR036322">
    <property type="entry name" value="WD40_repeat_dom_sf"/>
</dbReference>
<accession>A0ABS4DGZ6</accession>
<dbReference type="SMART" id="SM00320">
    <property type="entry name" value="WD40"/>
    <property type="match status" value="1"/>
</dbReference>
<dbReference type="Pfam" id="PF00931">
    <property type="entry name" value="NB-ARC"/>
    <property type="match status" value="1"/>
</dbReference>
<dbReference type="Gene3D" id="1.25.40.370">
    <property type="match status" value="1"/>
</dbReference>
<dbReference type="RefSeq" id="WP_254151219.1">
    <property type="nucleotide sequence ID" value="NZ_SIJK02000087.1"/>
</dbReference>
<dbReference type="PROSITE" id="PS50294">
    <property type="entry name" value="WD_REPEATS_REGION"/>
    <property type="match status" value="1"/>
</dbReference>
<evidence type="ECO:0000256" key="2">
    <source>
        <dbReference type="PROSITE-ProRule" id="PRU00221"/>
    </source>
</evidence>
<evidence type="ECO:0000259" key="3">
    <source>
        <dbReference type="Pfam" id="PF00931"/>
    </source>
</evidence>
<feature type="domain" description="NB-ARC" evidence="3">
    <location>
        <begin position="166"/>
        <end position="312"/>
    </location>
</feature>
<sequence>MEPSEATLTEIEAELLMRLPSDLHAFLPALMQVFTDLRIGATTPGEAEARLAEEVFAPLRRQLAGKRVSAAGLSLDISTAGDAITVGNISQAEGVAIGRGATAQVVKGDDNIVAADGGIAFMLKLETPAAAPVAHPLMAPVVPAGFVARPTEFERAMALLLGPQDDASAAPIVALCGAGGYGKTTLAAALCHDERVCSACADGILWVTLGEKSSASTLTGTIEDLIIALTGGARQGFTGVDAAAARLAELLGDKAILLVVDDVWDAAHLKPFLLGAPRCPRLITTRNRDTIPPAARQVDIDAMRREEALALISGGLAPDNGQVEQLQALASHVGQWPLLLTLVNGALREQCTYGTSLADAIAYVEAGLAEEGVTAFDTSNAEGRDRAVSKTLEISLALLSEAERARYSELAIFPEDAHIPQATLERYWKQTGALSSFAARQLCTRLARLSLLQSYDAAAHTIRLHDVVRAYLQQSLADRLAALHTVLLDVHRPKSTSWADLPLDEPYLWDYLAYHLEAAGRKAELVDTVKDLRYVAAKAFVRKALPVEADLLAAEQCAPDDAALRLLRRNVRQCAHLLNACAELETLKATLYSRLCNLETLAPLTRQFEAILARPYLAPRHSLPDLPHPALRRTLTGHTASVEGCAISADGRTIVSASRDKTLKVWD</sequence>
<comment type="caution">
    <text evidence="4">The sequence shown here is derived from an EMBL/GenBank/DDBJ whole genome shotgun (WGS) entry which is preliminary data.</text>
</comment>
<keyword evidence="5" id="KW-1185">Reference proteome</keyword>
<dbReference type="Pfam" id="PF00400">
    <property type="entry name" value="WD40"/>
    <property type="match status" value="1"/>
</dbReference>
<evidence type="ECO:0000256" key="1">
    <source>
        <dbReference type="ARBA" id="ARBA00022703"/>
    </source>
</evidence>
<dbReference type="InterPro" id="IPR036388">
    <property type="entry name" value="WH-like_DNA-bd_sf"/>
</dbReference>
<evidence type="ECO:0000313" key="4">
    <source>
        <dbReference type="EMBL" id="MBP1468715.1"/>
    </source>
</evidence>
<gene>
    <name evidence="4" type="ORF">EYB53_023575</name>
</gene>